<dbReference type="AlphaFoldDB" id="A0A502DU16"/>
<organism evidence="5 6">
    <name type="scientific">Variovorax guangxiensis</name>
    <dbReference type="NCBI Taxonomy" id="1775474"/>
    <lineage>
        <taxon>Bacteria</taxon>
        <taxon>Pseudomonadati</taxon>
        <taxon>Pseudomonadota</taxon>
        <taxon>Betaproteobacteria</taxon>
        <taxon>Burkholderiales</taxon>
        <taxon>Comamonadaceae</taxon>
        <taxon>Variovorax</taxon>
    </lineage>
</organism>
<gene>
    <name evidence="5" type="ORF">EAH82_09375</name>
</gene>
<dbReference type="SMART" id="SM00418">
    <property type="entry name" value="HTH_ARSR"/>
    <property type="match status" value="1"/>
</dbReference>
<reference evidence="5 6" key="1">
    <citation type="journal article" date="2019" name="Environ. Microbiol.">
        <title>Species interactions and distinct microbial communities in high Arctic permafrost affected cryosols are associated with the CH4 and CO2 gas fluxes.</title>
        <authorList>
            <person name="Altshuler I."/>
            <person name="Hamel J."/>
            <person name="Turney S."/>
            <person name="Magnuson E."/>
            <person name="Levesque R."/>
            <person name="Greer C."/>
            <person name="Whyte L.G."/>
        </authorList>
    </citation>
    <scope>NUCLEOTIDE SEQUENCE [LARGE SCALE GENOMIC DNA]</scope>
    <source>
        <strain evidence="5 6">S06.C</strain>
    </source>
</reference>
<comment type="caution">
    <text evidence="5">The sequence shown here is derived from an EMBL/GenBank/DDBJ whole genome shotgun (WGS) entry which is preliminary data.</text>
</comment>
<dbReference type="GO" id="GO:0003677">
    <property type="term" value="F:DNA binding"/>
    <property type="evidence" value="ECO:0007669"/>
    <property type="project" value="UniProtKB-KW"/>
</dbReference>
<dbReference type="PANTHER" id="PTHR33154">
    <property type="entry name" value="TRANSCRIPTIONAL REGULATOR, ARSR FAMILY"/>
    <property type="match status" value="1"/>
</dbReference>
<keyword evidence="1" id="KW-0805">Transcription regulation</keyword>
<evidence type="ECO:0000259" key="4">
    <source>
        <dbReference type="PROSITE" id="PS50987"/>
    </source>
</evidence>
<dbReference type="PANTHER" id="PTHR33154:SF33">
    <property type="entry name" value="TRANSCRIPTIONAL REPRESSOR SDPR"/>
    <property type="match status" value="1"/>
</dbReference>
<sequence length="151" mass="16443">MTDASTVAAAHSIAACSSKQHNNIEEWLFRRASGLGQSRRIPVNDSVFADLLKALAQETRLKIFKLLTQTSEEGLPAGVIAASVDALPTLTSFHLKELMRVGLVTKQISGRHSIYRTDLRTMARIEAYVSSHFAYSIASGSVVASKPEKVE</sequence>
<keyword evidence="2" id="KW-0238">DNA-binding</keyword>
<evidence type="ECO:0000313" key="5">
    <source>
        <dbReference type="EMBL" id="TPG28975.1"/>
    </source>
</evidence>
<dbReference type="SUPFAM" id="SSF46785">
    <property type="entry name" value="Winged helix' DNA-binding domain"/>
    <property type="match status" value="1"/>
</dbReference>
<protein>
    <submittedName>
        <fullName evidence="5">ArsR family transcriptional regulator</fullName>
    </submittedName>
</protein>
<dbReference type="PROSITE" id="PS50987">
    <property type="entry name" value="HTH_ARSR_2"/>
    <property type="match status" value="1"/>
</dbReference>
<evidence type="ECO:0000256" key="1">
    <source>
        <dbReference type="ARBA" id="ARBA00023015"/>
    </source>
</evidence>
<dbReference type="InterPro" id="IPR051081">
    <property type="entry name" value="HTH_MetalResp_TranReg"/>
</dbReference>
<dbReference type="Proteomes" id="UP000319212">
    <property type="component" value="Unassembled WGS sequence"/>
</dbReference>
<dbReference type="InterPro" id="IPR001845">
    <property type="entry name" value="HTH_ArsR_DNA-bd_dom"/>
</dbReference>
<evidence type="ECO:0000256" key="3">
    <source>
        <dbReference type="ARBA" id="ARBA00023163"/>
    </source>
</evidence>
<feature type="domain" description="HTH arsR-type" evidence="4">
    <location>
        <begin position="40"/>
        <end position="137"/>
    </location>
</feature>
<dbReference type="GO" id="GO:0003700">
    <property type="term" value="F:DNA-binding transcription factor activity"/>
    <property type="evidence" value="ECO:0007669"/>
    <property type="project" value="InterPro"/>
</dbReference>
<evidence type="ECO:0000313" key="6">
    <source>
        <dbReference type="Proteomes" id="UP000319212"/>
    </source>
</evidence>
<dbReference type="EMBL" id="RCZI01000002">
    <property type="protein sequence ID" value="TPG28975.1"/>
    <property type="molecule type" value="Genomic_DNA"/>
</dbReference>
<evidence type="ECO:0000256" key="2">
    <source>
        <dbReference type="ARBA" id="ARBA00023125"/>
    </source>
</evidence>
<accession>A0A502DU16</accession>
<dbReference type="CDD" id="cd00090">
    <property type="entry name" value="HTH_ARSR"/>
    <property type="match status" value="1"/>
</dbReference>
<dbReference type="InterPro" id="IPR036390">
    <property type="entry name" value="WH_DNA-bd_sf"/>
</dbReference>
<name>A0A502DU16_9BURK</name>
<dbReference type="OrthoDB" id="5297460at2"/>
<proteinExistence type="predicted"/>
<dbReference type="InterPro" id="IPR011991">
    <property type="entry name" value="ArsR-like_HTH"/>
</dbReference>
<keyword evidence="3" id="KW-0804">Transcription</keyword>
<dbReference type="InterPro" id="IPR036388">
    <property type="entry name" value="WH-like_DNA-bd_sf"/>
</dbReference>
<dbReference type="PRINTS" id="PR00778">
    <property type="entry name" value="HTHARSR"/>
</dbReference>
<dbReference type="Gene3D" id="1.10.10.10">
    <property type="entry name" value="Winged helix-like DNA-binding domain superfamily/Winged helix DNA-binding domain"/>
    <property type="match status" value="1"/>
</dbReference>
<dbReference type="Pfam" id="PF12840">
    <property type="entry name" value="HTH_20"/>
    <property type="match status" value="1"/>
</dbReference>